<dbReference type="Pfam" id="PF19420">
    <property type="entry name" value="DDAH_eukar"/>
    <property type="match status" value="1"/>
</dbReference>
<dbReference type="PANTHER" id="PTHR43224">
    <property type="entry name" value="AMIDINOTRANSFERASE"/>
    <property type="match status" value="1"/>
</dbReference>
<name>A0ABV8QRW1_9BACT</name>
<comment type="caution">
    <text evidence="1">The sequence shown here is derived from an EMBL/GenBank/DDBJ whole genome shotgun (WGS) entry which is preliminary data.</text>
</comment>
<dbReference type="Gene3D" id="3.75.10.10">
    <property type="entry name" value="L-arginine/glycine Amidinotransferase, Chain A"/>
    <property type="match status" value="1"/>
</dbReference>
<dbReference type="GO" id="GO:0016787">
    <property type="term" value="F:hydrolase activity"/>
    <property type="evidence" value="ECO:0007669"/>
    <property type="project" value="UniProtKB-KW"/>
</dbReference>
<sequence>MQTTDTVAMIRPAAFGFNEQTATNNFFQDSTYKNNKTLHEHAVHQFDVMVELLRANAIEVLVLNDTPVPQKPDAIFPNSWISCNNNVITIFPMMAPIRRIEKRLDIVQAIQEKTGIYNLQDWSIYEEENIFLEGNGSMVIDHQSKLVYASISPRTNEKLVKQYCAQNNYVPITFTSKDEDDNIIHYTSLMMCLGTSFAIICLEAIKKPIERKIILHRLKQSGHEVIDISYEQMNLFAAHILELVNKKGEPILVMSTTAHDAFTLPQIEMLQKHATIITPNISYIEKAAGGSVRSMMSELFY</sequence>
<dbReference type="PANTHER" id="PTHR43224:SF1">
    <property type="entry name" value="AMIDINOTRANSFERASE"/>
    <property type="match status" value="1"/>
</dbReference>
<organism evidence="1 2">
    <name type="scientific">Ferruginibacter yonginensis</name>
    <dbReference type="NCBI Taxonomy" id="1310416"/>
    <lineage>
        <taxon>Bacteria</taxon>
        <taxon>Pseudomonadati</taxon>
        <taxon>Bacteroidota</taxon>
        <taxon>Chitinophagia</taxon>
        <taxon>Chitinophagales</taxon>
        <taxon>Chitinophagaceae</taxon>
        <taxon>Ferruginibacter</taxon>
    </lineage>
</organism>
<dbReference type="RefSeq" id="WP_379709001.1">
    <property type="nucleotide sequence ID" value="NZ_JBHSCZ010000002.1"/>
</dbReference>
<gene>
    <name evidence="1" type="primary">ctlX</name>
    <name evidence="1" type="ORF">ACFOWM_08910</name>
</gene>
<dbReference type="SUPFAM" id="SSF55909">
    <property type="entry name" value="Pentein"/>
    <property type="match status" value="1"/>
</dbReference>
<dbReference type="EMBL" id="JBHSCZ010000002">
    <property type="protein sequence ID" value="MFC4262995.1"/>
    <property type="molecule type" value="Genomic_DNA"/>
</dbReference>
<accession>A0ABV8QRW1</accession>
<dbReference type="PIRSF" id="PIRSF028188">
    <property type="entry name" value="Amdntrnsf_FN0238"/>
    <property type="match status" value="1"/>
</dbReference>
<dbReference type="Proteomes" id="UP001595907">
    <property type="component" value="Unassembled WGS sequence"/>
</dbReference>
<protein>
    <submittedName>
        <fullName evidence="1">Citrulline utilization hydrolase CtlX</fullName>
    </submittedName>
</protein>
<evidence type="ECO:0000313" key="2">
    <source>
        <dbReference type="Proteomes" id="UP001595907"/>
    </source>
</evidence>
<evidence type="ECO:0000313" key="1">
    <source>
        <dbReference type="EMBL" id="MFC4262995.1"/>
    </source>
</evidence>
<proteinExistence type="predicted"/>
<reference evidence="2" key="1">
    <citation type="journal article" date="2019" name="Int. J. Syst. Evol. Microbiol.">
        <title>The Global Catalogue of Microorganisms (GCM) 10K type strain sequencing project: providing services to taxonomists for standard genome sequencing and annotation.</title>
        <authorList>
            <consortium name="The Broad Institute Genomics Platform"/>
            <consortium name="The Broad Institute Genome Sequencing Center for Infectious Disease"/>
            <person name="Wu L."/>
            <person name="Ma J."/>
        </authorList>
    </citation>
    <scope>NUCLEOTIDE SEQUENCE [LARGE SCALE GENOMIC DNA]</scope>
    <source>
        <strain evidence="2">CECT 8289</strain>
    </source>
</reference>
<dbReference type="InterPro" id="IPR014541">
    <property type="entry name" value="Amdntrnsf_FN0238"/>
</dbReference>
<keyword evidence="2" id="KW-1185">Reference proteome</keyword>
<keyword evidence="1" id="KW-0378">Hydrolase</keyword>
<dbReference type="NCBIfam" id="NF046062">
    <property type="entry name" value="citrull_CtlX"/>
    <property type="match status" value="1"/>
</dbReference>